<dbReference type="AlphaFoldDB" id="A0A4Z1GJK9"/>
<dbReference type="EMBL" id="PQXK01000105">
    <property type="protein sequence ID" value="TGO37144.1"/>
    <property type="molecule type" value="Genomic_DNA"/>
</dbReference>
<evidence type="ECO:0000256" key="2">
    <source>
        <dbReference type="SAM" id="Phobius"/>
    </source>
</evidence>
<organism evidence="3 4">
    <name type="scientific">Botrytis hyacinthi</name>
    <dbReference type="NCBI Taxonomy" id="278943"/>
    <lineage>
        <taxon>Eukaryota</taxon>
        <taxon>Fungi</taxon>
        <taxon>Dikarya</taxon>
        <taxon>Ascomycota</taxon>
        <taxon>Pezizomycotina</taxon>
        <taxon>Leotiomycetes</taxon>
        <taxon>Helotiales</taxon>
        <taxon>Sclerotiniaceae</taxon>
        <taxon>Botrytis</taxon>
    </lineage>
</organism>
<keyword evidence="4" id="KW-1185">Reference proteome</keyword>
<dbReference type="Proteomes" id="UP000297814">
    <property type="component" value="Unassembled WGS sequence"/>
</dbReference>
<evidence type="ECO:0000313" key="4">
    <source>
        <dbReference type="Proteomes" id="UP000297814"/>
    </source>
</evidence>
<feature type="region of interest" description="Disordered" evidence="1">
    <location>
        <begin position="81"/>
        <end position="105"/>
    </location>
</feature>
<keyword evidence="2" id="KW-0472">Membrane</keyword>
<gene>
    <name evidence="3" type="ORF">BHYA_0105g00010</name>
</gene>
<feature type="transmembrane region" description="Helical" evidence="2">
    <location>
        <begin position="258"/>
        <end position="276"/>
    </location>
</feature>
<accession>A0A4Z1GJK9</accession>
<sequence length="306" mass="35150">MVGLRCIRKKRGSGCGSGNMWWGCGERGRGGEGEEGDRGGKLRVLGNGIPLLPIFDDDEIGKGEKVRWRCTAAETQISRASSSSLSLSSTETRTKTQKKKGKETPRLTSLEALTAHAISSDLSKYPSLAHATQDAIISQYRLLDQKRRCAGRYNCPYHSYGIDVLRYILLFTLFWKFCTILLLHPLRPLPRTLLAPTRLRRARRRSRGYNTLVPHRQLHWDIHRRFPRRPLPRLVEAQSQYPPHRDEFPQTRSGYCTFTFLRHFASFLLFTVFHILRSRYGIRYRVAIFRQISISPLLSHPSSGKI</sequence>
<name>A0A4Z1GJK9_9HELO</name>
<proteinExistence type="predicted"/>
<keyword evidence="2" id="KW-0812">Transmembrane</keyword>
<evidence type="ECO:0000256" key="1">
    <source>
        <dbReference type="SAM" id="MobiDB-lite"/>
    </source>
</evidence>
<evidence type="ECO:0000313" key="3">
    <source>
        <dbReference type="EMBL" id="TGO37144.1"/>
    </source>
</evidence>
<reference evidence="3 4" key="1">
    <citation type="submission" date="2017-12" db="EMBL/GenBank/DDBJ databases">
        <title>Comparative genomics of Botrytis spp.</title>
        <authorList>
            <person name="Valero-Jimenez C.A."/>
            <person name="Tapia P."/>
            <person name="Veloso J."/>
            <person name="Silva-Moreno E."/>
            <person name="Staats M."/>
            <person name="Valdes J.H."/>
            <person name="Van Kan J.A.L."/>
        </authorList>
    </citation>
    <scope>NUCLEOTIDE SEQUENCE [LARGE SCALE GENOMIC DNA]</scope>
    <source>
        <strain evidence="3 4">Bh0001</strain>
    </source>
</reference>
<comment type="caution">
    <text evidence="3">The sequence shown here is derived from an EMBL/GenBank/DDBJ whole genome shotgun (WGS) entry which is preliminary data.</text>
</comment>
<feature type="transmembrane region" description="Helical" evidence="2">
    <location>
        <begin position="167"/>
        <end position="186"/>
    </location>
</feature>
<protein>
    <submittedName>
        <fullName evidence="3">Uncharacterized protein</fullName>
    </submittedName>
</protein>
<keyword evidence="2" id="KW-1133">Transmembrane helix</keyword>